<dbReference type="PROSITE" id="PS51257">
    <property type="entry name" value="PROKAR_LIPOPROTEIN"/>
    <property type="match status" value="1"/>
</dbReference>
<dbReference type="OrthoDB" id="4926647at2759"/>
<feature type="compositionally biased region" description="Polar residues" evidence="1">
    <location>
        <begin position="29"/>
        <end position="39"/>
    </location>
</feature>
<organism evidence="3 4">
    <name type="scientific">Ophiocordyceps australis</name>
    <dbReference type="NCBI Taxonomy" id="1399860"/>
    <lineage>
        <taxon>Eukaryota</taxon>
        <taxon>Fungi</taxon>
        <taxon>Dikarya</taxon>
        <taxon>Ascomycota</taxon>
        <taxon>Pezizomycotina</taxon>
        <taxon>Sordariomycetes</taxon>
        <taxon>Hypocreomycetidae</taxon>
        <taxon>Hypocreales</taxon>
        <taxon>Ophiocordycipitaceae</taxon>
        <taxon>Ophiocordyceps</taxon>
    </lineage>
</organism>
<evidence type="ECO:0000256" key="2">
    <source>
        <dbReference type="SAM" id="SignalP"/>
    </source>
</evidence>
<dbReference type="EMBL" id="NJEU01002022">
    <property type="protein sequence ID" value="PHH58772.1"/>
    <property type="molecule type" value="Genomic_DNA"/>
</dbReference>
<keyword evidence="4" id="KW-1185">Reference proteome</keyword>
<sequence length="97" mass="10014">MVRVFLVSLLALASCALGAPASSGGGKTSAKQNPSSTGDLQIGDLTVSAEQVQALKDANRPAAAIRLEQLAQVAQDPRRNIGAFEAQAEQLLAILDE</sequence>
<accession>A0A2C5XV06</accession>
<gene>
    <name evidence="3" type="ORF">CDD82_2733</name>
</gene>
<evidence type="ECO:0000313" key="4">
    <source>
        <dbReference type="Proteomes" id="UP000224854"/>
    </source>
</evidence>
<evidence type="ECO:0000313" key="3">
    <source>
        <dbReference type="EMBL" id="PHH58772.1"/>
    </source>
</evidence>
<dbReference type="AlphaFoldDB" id="A0A2C5XV06"/>
<feature type="region of interest" description="Disordered" evidence="1">
    <location>
        <begin position="19"/>
        <end position="41"/>
    </location>
</feature>
<feature type="signal peptide" evidence="2">
    <location>
        <begin position="1"/>
        <end position="18"/>
    </location>
</feature>
<feature type="chain" id="PRO_5012767488" evidence="2">
    <location>
        <begin position="19"/>
        <end position="97"/>
    </location>
</feature>
<keyword evidence="2" id="KW-0732">Signal</keyword>
<protein>
    <submittedName>
        <fullName evidence="3">Uncharacterized protein</fullName>
    </submittedName>
</protein>
<proteinExistence type="predicted"/>
<comment type="caution">
    <text evidence="3">The sequence shown here is derived from an EMBL/GenBank/DDBJ whole genome shotgun (WGS) entry which is preliminary data.</text>
</comment>
<evidence type="ECO:0000256" key="1">
    <source>
        <dbReference type="SAM" id="MobiDB-lite"/>
    </source>
</evidence>
<name>A0A2C5XV06_9HYPO</name>
<reference evidence="3 4" key="1">
    <citation type="submission" date="2017-06" db="EMBL/GenBank/DDBJ databases">
        <title>Ant-infecting Ophiocordyceps genomes reveal a high diversity of potential behavioral manipulation genes and a possible major role for enterotoxins.</title>
        <authorList>
            <person name="De Bekker C."/>
            <person name="Evans H.C."/>
            <person name="Brachmann A."/>
            <person name="Hughes D.P."/>
        </authorList>
    </citation>
    <scope>NUCLEOTIDE SEQUENCE [LARGE SCALE GENOMIC DNA]</scope>
    <source>
        <strain evidence="3 4">1348a</strain>
    </source>
</reference>
<dbReference type="Proteomes" id="UP000224854">
    <property type="component" value="Unassembled WGS sequence"/>
</dbReference>